<dbReference type="Pfam" id="PF00072">
    <property type="entry name" value="Response_reg"/>
    <property type="match status" value="1"/>
</dbReference>
<feature type="domain" description="Response regulatory" evidence="9">
    <location>
        <begin position="7"/>
        <end position="121"/>
    </location>
</feature>
<keyword evidence="3" id="KW-0805">Transcription regulation</keyword>
<keyword evidence="11" id="KW-1185">Reference proteome</keyword>
<feature type="modified residue" description="4-aspartylphosphate" evidence="7">
    <location>
        <position position="56"/>
    </location>
</feature>
<evidence type="ECO:0000256" key="3">
    <source>
        <dbReference type="ARBA" id="ARBA00023015"/>
    </source>
</evidence>
<evidence type="ECO:0000256" key="1">
    <source>
        <dbReference type="ARBA" id="ARBA00018672"/>
    </source>
</evidence>
<dbReference type="InterPro" id="IPR058245">
    <property type="entry name" value="NreC/VraR/RcsB-like_REC"/>
</dbReference>
<dbReference type="InterPro" id="IPR039420">
    <property type="entry name" value="WalR-like"/>
</dbReference>
<organism evidence="10 11">
    <name type="scientific">Acetobacterium fimetarium</name>
    <dbReference type="NCBI Taxonomy" id="52691"/>
    <lineage>
        <taxon>Bacteria</taxon>
        <taxon>Bacillati</taxon>
        <taxon>Bacillota</taxon>
        <taxon>Clostridia</taxon>
        <taxon>Eubacteriales</taxon>
        <taxon>Eubacteriaceae</taxon>
        <taxon>Acetobacterium</taxon>
    </lineage>
</organism>
<keyword evidence="4" id="KW-0238">DNA-binding</keyword>
<dbReference type="PRINTS" id="PR00038">
    <property type="entry name" value="HTHLUXR"/>
</dbReference>
<accession>A0ABR6WUG9</accession>
<comment type="function">
    <text evidence="6">May play the central regulatory role in sporulation. It may be an element of the effector pathway responsible for the activation of sporulation genes in response to nutritional stress. Spo0A may act in concert with spo0H (a sigma factor) to control the expression of some genes that are critical to the sporulation process.</text>
</comment>
<dbReference type="Proteomes" id="UP000603234">
    <property type="component" value="Unassembled WGS sequence"/>
</dbReference>
<dbReference type="PANTHER" id="PTHR43214">
    <property type="entry name" value="TWO-COMPONENT RESPONSE REGULATOR"/>
    <property type="match status" value="1"/>
</dbReference>
<dbReference type="InterPro" id="IPR001789">
    <property type="entry name" value="Sig_transdc_resp-reg_receiver"/>
</dbReference>
<dbReference type="SMART" id="SM00448">
    <property type="entry name" value="REC"/>
    <property type="match status" value="1"/>
</dbReference>
<gene>
    <name evidence="10" type="ORF">GH808_07370</name>
</gene>
<reference evidence="10 11" key="1">
    <citation type="journal article" date="2020" name="mSystems">
        <title>Defining Genomic and Predicted Metabolic Features of the Acetobacterium Genus.</title>
        <authorList>
            <person name="Ross D.E."/>
            <person name="Marshall C.W."/>
            <person name="Gulliver D."/>
            <person name="May H.D."/>
            <person name="Norman R.S."/>
        </authorList>
    </citation>
    <scope>NUCLEOTIDE SEQUENCE [LARGE SCALE GENOMIC DNA]</scope>
    <source>
        <strain evidence="10 11">DSM 8238</strain>
    </source>
</reference>
<dbReference type="SUPFAM" id="SSF52172">
    <property type="entry name" value="CheY-like"/>
    <property type="match status" value="1"/>
</dbReference>
<keyword evidence="2 7" id="KW-0597">Phosphoprotein</keyword>
<dbReference type="SMART" id="SM00421">
    <property type="entry name" value="HTH_LUXR"/>
    <property type="match status" value="1"/>
</dbReference>
<name>A0ABR6WUG9_9FIRM</name>
<sequence length="221" mass="25097">MRRKTMKVMIADDHPLYVEALENLLRSDFEIVSTVDNGSKAVTEAHQKHPDVILMDINMPVLNGIEATRKILFELPEIKIIILTCFEEKESLFRAVKAGASGYLLKNLDGQEIIEGLRELEKGRNPFAPGFEACILQEFQHQSPKDTSSTNELADQLSDRQIEVLALVAQGLTYREIGQKLFLSERTIKYHMGKIKESLNLKTQEQVIALAWQKGLPKHQQ</sequence>
<dbReference type="InterPro" id="IPR000792">
    <property type="entry name" value="Tscrpt_reg_LuxR_C"/>
</dbReference>
<proteinExistence type="predicted"/>
<dbReference type="PANTHER" id="PTHR43214:SF43">
    <property type="entry name" value="TWO-COMPONENT RESPONSE REGULATOR"/>
    <property type="match status" value="1"/>
</dbReference>
<evidence type="ECO:0000256" key="6">
    <source>
        <dbReference type="ARBA" id="ARBA00024867"/>
    </source>
</evidence>
<dbReference type="Pfam" id="PF00196">
    <property type="entry name" value="GerE"/>
    <property type="match status" value="1"/>
</dbReference>
<evidence type="ECO:0000256" key="5">
    <source>
        <dbReference type="ARBA" id="ARBA00023163"/>
    </source>
</evidence>
<feature type="domain" description="HTH luxR-type" evidence="8">
    <location>
        <begin position="150"/>
        <end position="215"/>
    </location>
</feature>
<dbReference type="Gene3D" id="3.40.50.2300">
    <property type="match status" value="1"/>
</dbReference>
<dbReference type="InterPro" id="IPR011006">
    <property type="entry name" value="CheY-like_superfamily"/>
</dbReference>
<protein>
    <recommendedName>
        <fullName evidence="1">Stage 0 sporulation protein A homolog</fullName>
    </recommendedName>
</protein>
<comment type="caution">
    <text evidence="10">The sequence shown here is derived from an EMBL/GenBank/DDBJ whole genome shotgun (WGS) entry which is preliminary data.</text>
</comment>
<evidence type="ECO:0000256" key="4">
    <source>
        <dbReference type="ARBA" id="ARBA00023125"/>
    </source>
</evidence>
<dbReference type="PROSITE" id="PS50110">
    <property type="entry name" value="RESPONSE_REGULATORY"/>
    <property type="match status" value="1"/>
</dbReference>
<evidence type="ECO:0000256" key="2">
    <source>
        <dbReference type="ARBA" id="ARBA00022553"/>
    </source>
</evidence>
<evidence type="ECO:0000259" key="8">
    <source>
        <dbReference type="PROSITE" id="PS50043"/>
    </source>
</evidence>
<dbReference type="PROSITE" id="PS50043">
    <property type="entry name" value="HTH_LUXR_2"/>
    <property type="match status" value="1"/>
</dbReference>
<evidence type="ECO:0000313" key="11">
    <source>
        <dbReference type="Proteomes" id="UP000603234"/>
    </source>
</evidence>
<dbReference type="SUPFAM" id="SSF46894">
    <property type="entry name" value="C-terminal effector domain of the bipartite response regulators"/>
    <property type="match status" value="1"/>
</dbReference>
<evidence type="ECO:0000313" key="10">
    <source>
        <dbReference type="EMBL" id="MBC3804252.1"/>
    </source>
</evidence>
<keyword evidence="5" id="KW-0804">Transcription</keyword>
<evidence type="ECO:0000259" key="9">
    <source>
        <dbReference type="PROSITE" id="PS50110"/>
    </source>
</evidence>
<dbReference type="EMBL" id="WJBC01000008">
    <property type="protein sequence ID" value="MBC3804252.1"/>
    <property type="molecule type" value="Genomic_DNA"/>
</dbReference>
<dbReference type="InterPro" id="IPR016032">
    <property type="entry name" value="Sig_transdc_resp-reg_C-effctor"/>
</dbReference>
<dbReference type="CDD" id="cd17535">
    <property type="entry name" value="REC_NarL-like"/>
    <property type="match status" value="1"/>
</dbReference>
<dbReference type="CDD" id="cd06170">
    <property type="entry name" value="LuxR_C_like"/>
    <property type="match status" value="1"/>
</dbReference>
<evidence type="ECO:0000256" key="7">
    <source>
        <dbReference type="PROSITE-ProRule" id="PRU00169"/>
    </source>
</evidence>